<evidence type="ECO:0000256" key="1">
    <source>
        <dbReference type="SAM" id="MobiDB-lite"/>
    </source>
</evidence>
<reference evidence="3" key="1">
    <citation type="submission" date="2019-06" db="EMBL/GenBank/DDBJ databases">
        <title>Draft genome sequence of the griseofulvin-producing fungus Xylaria cubensis strain G536.</title>
        <authorList>
            <person name="Mead M.E."/>
            <person name="Raja H.A."/>
            <person name="Steenwyk J.L."/>
            <person name="Knowles S.L."/>
            <person name="Oberlies N.H."/>
            <person name="Rokas A."/>
        </authorList>
    </citation>
    <scope>NUCLEOTIDE SEQUENCE [LARGE SCALE GENOMIC DNA]</scope>
    <source>
        <strain evidence="3">G536</strain>
    </source>
</reference>
<dbReference type="EMBL" id="VFLP01000061">
    <property type="protein sequence ID" value="TRX89927.1"/>
    <property type="molecule type" value="Genomic_DNA"/>
</dbReference>
<feature type="compositionally biased region" description="Polar residues" evidence="1">
    <location>
        <begin position="313"/>
        <end position="324"/>
    </location>
</feature>
<protein>
    <recommendedName>
        <fullName evidence="4">HNH nuclease domain-containing protein</fullName>
    </recommendedName>
</protein>
<dbReference type="Proteomes" id="UP000319160">
    <property type="component" value="Unassembled WGS sequence"/>
</dbReference>
<comment type="caution">
    <text evidence="2">The sequence shown here is derived from an EMBL/GenBank/DDBJ whole genome shotgun (WGS) entry which is preliminary data.</text>
</comment>
<evidence type="ECO:0000313" key="3">
    <source>
        <dbReference type="Proteomes" id="UP000319160"/>
    </source>
</evidence>
<dbReference type="OrthoDB" id="2142759at2759"/>
<organism evidence="2 3">
    <name type="scientific">Xylaria flabelliformis</name>
    <dbReference type="NCBI Taxonomy" id="2512241"/>
    <lineage>
        <taxon>Eukaryota</taxon>
        <taxon>Fungi</taxon>
        <taxon>Dikarya</taxon>
        <taxon>Ascomycota</taxon>
        <taxon>Pezizomycotina</taxon>
        <taxon>Sordariomycetes</taxon>
        <taxon>Xylariomycetidae</taxon>
        <taxon>Xylariales</taxon>
        <taxon>Xylariaceae</taxon>
        <taxon>Xylaria</taxon>
    </lineage>
</organism>
<dbReference type="AlphaFoldDB" id="A0A553HPQ0"/>
<proteinExistence type="predicted"/>
<name>A0A553HPQ0_9PEZI</name>
<keyword evidence="3" id="KW-1185">Reference proteome</keyword>
<evidence type="ECO:0000313" key="2">
    <source>
        <dbReference type="EMBL" id="TRX89927.1"/>
    </source>
</evidence>
<gene>
    <name evidence="2" type="ORF">FHL15_009199</name>
</gene>
<feature type="region of interest" description="Disordered" evidence="1">
    <location>
        <begin position="313"/>
        <end position="373"/>
    </location>
</feature>
<accession>A0A553HPQ0</accession>
<sequence length="475" mass="53777">MPRPQSEQSSCRAVGGRKFIAFFHPSYPDTAPPLLTLAAIDYVLKGARIIRGIDYDTAKAACGIVACNRYDEGAYFALKDRRGVYTRLDRPVDGLLHAGGDVMFYFIVDTPIFRYPVVPSFDHWRFPHGGLPSRWARLPGPQHMIDGLDSRVGCDGIGDPLCLRETDIARVAPFSHMSWCDSNLMEKFCRKHGAGVPCLSTDIQRCFSYRRMDLIPNHRFRPKRFELHPELLLQDIKDTVARQVWSNDHSPIRFDSITREHLFASFAFHILSEANYKFLSGCLKYTVRLFDIKTAEELTVELDGDNISELSQIFPSPITTTPQYPDSDGFDGSDELDESDDDADSTCSQESSSYDYPYYTSERRQGRKRCRSPAYHRYKDRLGRSQQGQNDAVHTPLLQARTSLHHTSSFGGRSLSSTLSISSLDTPHTGQTPDYMAICDDTPGNSTEMVGSKRSYDDYSETPDVAQFHKRLCLR</sequence>
<feature type="compositionally biased region" description="Acidic residues" evidence="1">
    <location>
        <begin position="328"/>
        <end position="344"/>
    </location>
</feature>
<evidence type="ECO:0008006" key="4">
    <source>
        <dbReference type="Google" id="ProtNLM"/>
    </source>
</evidence>